<dbReference type="EMBL" id="JAJKGN010000001">
    <property type="protein sequence ID" value="MDC6407728.1"/>
    <property type="molecule type" value="Genomic_DNA"/>
</dbReference>
<proteinExistence type="predicted"/>
<dbReference type="RefSeq" id="WP_228762208.1">
    <property type="nucleotide sequence ID" value="NZ_CP047134.1"/>
</dbReference>
<reference evidence="1" key="2">
    <citation type="journal article" date="2023" name="Commun. Biol.">
        <title>Suspicions of two bridgehead invasions of Xylella fastidiosa subsp. multiplex in France.</title>
        <authorList>
            <person name="Dupas E."/>
            <person name="Durand K."/>
            <person name="Rieux A."/>
            <person name="Briand M."/>
            <person name="Pruvost O."/>
            <person name="Cunty A."/>
            <person name="Denance N."/>
            <person name="Donnadieu C."/>
            <person name="Legendre B."/>
            <person name="Lopez-Roques C."/>
            <person name="Cesbron S."/>
            <person name="Ravigne V."/>
            <person name="Jacques M.A."/>
        </authorList>
    </citation>
    <scope>NUCLEOTIDE SEQUENCE</scope>
    <source>
        <strain evidence="1">CFBP8070</strain>
    </source>
</reference>
<dbReference type="Proteomes" id="UP001220702">
    <property type="component" value="Unassembled WGS sequence"/>
</dbReference>
<evidence type="ECO:0000313" key="1">
    <source>
        <dbReference type="EMBL" id="MDC6407728.1"/>
    </source>
</evidence>
<gene>
    <name evidence="1" type="ORF">LOK82_03225</name>
</gene>
<comment type="caution">
    <text evidence="1">The sequence shown here is derived from an EMBL/GenBank/DDBJ whole genome shotgun (WGS) entry which is preliminary data.</text>
</comment>
<dbReference type="AlphaFoldDB" id="A0AAW6HT12"/>
<protein>
    <submittedName>
        <fullName evidence="1">Uncharacterized protein</fullName>
    </submittedName>
</protein>
<name>A0AAW6HT12_XYLFS</name>
<accession>A0AAW6HT12</accession>
<sequence>MPATALGVIAGAVLVKSQAEWASVFTLLASLRTGLRSFLRPNERAAMLPDSFWLFGRRSRCQSQRFNPGWRCILTVA</sequence>
<reference evidence="1" key="1">
    <citation type="submission" date="2021-11" db="EMBL/GenBank/DDBJ databases">
        <authorList>
            <person name="Denance N."/>
            <person name="Briand M."/>
            <person name="Dupas E."/>
            <person name="Durand K."/>
            <person name="Legendre B."/>
            <person name="Cunty A."/>
            <person name="Donnadieu C."/>
            <person name="Lopez Roques C."/>
            <person name="Cesbron S."/>
            <person name="Jacques M.A."/>
        </authorList>
    </citation>
    <scope>NUCLEOTIDE SEQUENCE</scope>
    <source>
        <strain evidence="1">CFBP8070</strain>
    </source>
</reference>
<organism evidence="1 2">
    <name type="scientific">Xylella fastidiosa subsp. multiplex</name>
    <dbReference type="NCBI Taxonomy" id="644357"/>
    <lineage>
        <taxon>Bacteria</taxon>
        <taxon>Pseudomonadati</taxon>
        <taxon>Pseudomonadota</taxon>
        <taxon>Gammaproteobacteria</taxon>
        <taxon>Lysobacterales</taxon>
        <taxon>Lysobacteraceae</taxon>
        <taxon>Xylella</taxon>
    </lineage>
</organism>
<evidence type="ECO:0000313" key="2">
    <source>
        <dbReference type="Proteomes" id="UP001220702"/>
    </source>
</evidence>